<evidence type="ECO:0000313" key="3">
    <source>
        <dbReference type="Proteomes" id="UP000033203"/>
    </source>
</evidence>
<dbReference type="PATRIC" id="fig|1549858.7.peg.1481"/>
<gene>
    <name evidence="2" type="ORF">SR41_10585</name>
</gene>
<comment type="caution">
    <text evidence="2">The sequence shown here is derived from an EMBL/GenBank/DDBJ whole genome shotgun (WGS) entry which is preliminary data.</text>
</comment>
<keyword evidence="1" id="KW-0732">Signal</keyword>
<accession>A0A0D1M5P1</accession>
<feature type="chain" id="PRO_5002233219" evidence="1">
    <location>
        <begin position="22"/>
        <end position="228"/>
    </location>
</feature>
<dbReference type="EMBL" id="JXTP01000048">
    <property type="protein sequence ID" value="KIU27365.1"/>
    <property type="molecule type" value="Genomic_DNA"/>
</dbReference>
<evidence type="ECO:0000313" key="2">
    <source>
        <dbReference type="EMBL" id="KIU27365.1"/>
    </source>
</evidence>
<dbReference type="Proteomes" id="UP000033203">
    <property type="component" value="Unassembled WGS sequence"/>
</dbReference>
<protein>
    <submittedName>
        <fullName evidence="2">Uncharacterized protein</fullName>
    </submittedName>
</protein>
<name>A0A0D1M5P1_9SPHN</name>
<evidence type="ECO:0000256" key="1">
    <source>
        <dbReference type="SAM" id="SignalP"/>
    </source>
</evidence>
<organism evidence="2 3">
    <name type="scientific">Sphingomonas melonis</name>
    <dbReference type="NCBI Taxonomy" id="152682"/>
    <lineage>
        <taxon>Bacteria</taxon>
        <taxon>Pseudomonadati</taxon>
        <taxon>Pseudomonadota</taxon>
        <taxon>Alphaproteobacteria</taxon>
        <taxon>Sphingomonadales</taxon>
        <taxon>Sphingomonadaceae</taxon>
        <taxon>Sphingomonas</taxon>
    </lineage>
</organism>
<proteinExistence type="predicted"/>
<reference evidence="2 3" key="1">
    <citation type="submission" date="2015-01" db="EMBL/GenBank/DDBJ databases">
        <title>Genome of Sphingomonas taxi strain 30a.</title>
        <authorList>
            <person name="Eevers N."/>
            <person name="Van Hamme J."/>
            <person name="Bottos E."/>
            <person name="Weyens N."/>
            <person name="Vangronsveld J."/>
        </authorList>
    </citation>
    <scope>NUCLEOTIDE SEQUENCE [LARGE SCALE GENOMIC DNA]</scope>
    <source>
        <strain evidence="2 3">30a</strain>
    </source>
</reference>
<feature type="signal peptide" evidence="1">
    <location>
        <begin position="1"/>
        <end position="21"/>
    </location>
</feature>
<sequence>MRHLLIPTAAAAVLFAAPAHADELQSRLLAGMQAARATAFAFQQTIVVETTGQARRTIVERYDPRRPAAERWTLVSVDGKAPTAKDIAKAREGKKKPGSYGDLADWFGTPARRVEAPAGYAAYHFDRLPAGELKIGNHDASADTAADVLVNTKGATPFVERVRFTSTKGFRMMLVASVKRIDSSSRYVAAPGIGIVPESFAMAMTGSMMGKSGELKTNVTFSGHQPVK</sequence>
<dbReference type="AlphaFoldDB" id="A0A0D1M5P1"/>